<dbReference type="AlphaFoldDB" id="A0A2M8LBI9"/>
<feature type="signal peptide" evidence="1">
    <location>
        <begin position="1"/>
        <end position="24"/>
    </location>
</feature>
<sequence>MKTLIKLTFVVAFFVTTFQSVALAQNPYNDFVVKTFDLPVHASMENRVDMENFVRQSNQEIANLALNGFEVEVYSIRLGDDFGVDAFRFFVKKVKHPTKRRIVFVGIKHQPWLDKFTPFEKEGLMKKIGLDLFEKEQVLGLTTALVDWIESRQEGRFVGFFTLLKSEDVPLKSGDPTPLVVRIIPVDPNSDESKLASN</sequence>
<evidence type="ECO:0008006" key="4">
    <source>
        <dbReference type="Google" id="ProtNLM"/>
    </source>
</evidence>
<accession>A0A2M8LBI9</accession>
<evidence type="ECO:0000256" key="1">
    <source>
        <dbReference type="SAM" id="SignalP"/>
    </source>
</evidence>
<evidence type="ECO:0000313" key="3">
    <source>
        <dbReference type="Proteomes" id="UP000228700"/>
    </source>
</evidence>
<proteinExistence type="predicted"/>
<organism evidence="2 3">
    <name type="scientific">Candidatus Taylorbacteria bacterium CG10_big_fil_rev_8_21_14_0_10_41_48</name>
    <dbReference type="NCBI Taxonomy" id="1975024"/>
    <lineage>
        <taxon>Bacteria</taxon>
        <taxon>Candidatus Tayloriibacteriota</taxon>
    </lineage>
</organism>
<reference evidence="3" key="1">
    <citation type="submission" date="2017-09" db="EMBL/GenBank/DDBJ databases">
        <title>Depth-based differentiation of microbial function through sediment-hosted aquifers and enrichment of novel symbionts in the deep terrestrial subsurface.</title>
        <authorList>
            <person name="Probst A.J."/>
            <person name="Ladd B."/>
            <person name="Jarett J.K."/>
            <person name="Geller-Mcgrath D.E."/>
            <person name="Sieber C.M.K."/>
            <person name="Emerson J.B."/>
            <person name="Anantharaman K."/>
            <person name="Thomas B.C."/>
            <person name="Malmstrom R."/>
            <person name="Stieglmeier M."/>
            <person name="Klingl A."/>
            <person name="Woyke T."/>
            <person name="Ryan C.M."/>
            <person name="Banfield J.F."/>
        </authorList>
    </citation>
    <scope>NUCLEOTIDE SEQUENCE [LARGE SCALE GENOMIC DNA]</scope>
</reference>
<evidence type="ECO:0000313" key="2">
    <source>
        <dbReference type="EMBL" id="PJE73992.1"/>
    </source>
</evidence>
<gene>
    <name evidence="2" type="ORF">COV01_02675</name>
</gene>
<dbReference type="Proteomes" id="UP000228700">
    <property type="component" value="Unassembled WGS sequence"/>
</dbReference>
<feature type="chain" id="PRO_5014747395" description="TPM domain-containing protein" evidence="1">
    <location>
        <begin position="25"/>
        <end position="198"/>
    </location>
</feature>
<protein>
    <recommendedName>
        <fullName evidence="4">TPM domain-containing protein</fullName>
    </recommendedName>
</protein>
<name>A0A2M8LBI9_9BACT</name>
<comment type="caution">
    <text evidence="2">The sequence shown here is derived from an EMBL/GenBank/DDBJ whole genome shotgun (WGS) entry which is preliminary data.</text>
</comment>
<keyword evidence="1" id="KW-0732">Signal</keyword>
<dbReference type="EMBL" id="PFEQ01000013">
    <property type="protein sequence ID" value="PJE73992.1"/>
    <property type="molecule type" value="Genomic_DNA"/>
</dbReference>